<organism evidence="1 2">
    <name type="scientific">Vespula squamosa</name>
    <name type="common">Southern yellow jacket</name>
    <name type="synonym">Wasp</name>
    <dbReference type="NCBI Taxonomy" id="30214"/>
    <lineage>
        <taxon>Eukaryota</taxon>
        <taxon>Metazoa</taxon>
        <taxon>Ecdysozoa</taxon>
        <taxon>Arthropoda</taxon>
        <taxon>Hexapoda</taxon>
        <taxon>Insecta</taxon>
        <taxon>Pterygota</taxon>
        <taxon>Neoptera</taxon>
        <taxon>Endopterygota</taxon>
        <taxon>Hymenoptera</taxon>
        <taxon>Apocrita</taxon>
        <taxon>Aculeata</taxon>
        <taxon>Vespoidea</taxon>
        <taxon>Vespidae</taxon>
        <taxon>Vespinae</taxon>
        <taxon>Vespula</taxon>
    </lineage>
</organism>
<sequence length="146" mass="16606">MGQDGEEEKERMLVALLAAAAAAAAARTKFLWHSVQTEDANPPIASPGRSEIPLAAIVTNSPNDLLLYRFFPDYSTVSMIDEMPKKNVRPVYVRIREKRRENLNVKFDLCVLMEVSNHCPKRIKKAEFMIIINRSGRKHQNTQLNL</sequence>
<reference evidence="1 2" key="1">
    <citation type="journal article" date="2024" name="Ann. Entomol. Soc. Am.">
        <title>Genomic analyses of the southern and eastern yellowjacket wasps (Hymenoptera: Vespidae) reveal evolutionary signatures of social life.</title>
        <authorList>
            <person name="Catto M.A."/>
            <person name="Caine P.B."/>
            <person name="Orr S.E."/>
            <person name="Hunt B.G."/>
            <person name="Goodisman M.A.D."/>
        </authorList>
    </citation>
    <scope>NUCLEOTIDE SEQUENCE [LARGE SCALE GENOMIC DNA]</scope>
    <source>
        <strain evidence="1">233</strain>
        <tissue evidence="1">Head and thorax</tissue>
    </source>
</reference>
<name>A0ABD2ADQ8_VESSQ</name>
<dbReference type="EMBL" id="JAUDFV010000151">
    <property type="protein sequence ID" value="KAL2718758.1"/>
    <property type="molecule type" value="Genomic_DNA"/>
</dbReference>
<protein>
    <submittedName>
        <fullName evidence="1">Uncharacterized protein</fullName>
    </submittedName>
</protein>
<dbReference type="Proteomes" id="UP001607302">
    <property type="component" value="Unassembled WGS sequence"/>
</dbReference>
<evidence type="ECO:0000313" key="1">
    <source>
        <dbReference type="EMBL" id="KAL2718758.1"/>
    </source>
</evidence>
<dbReference type="AlphaFoldDB" id="A0ABD2ADQ8"/>
<gene>
    <name evidence="1" type="ORF">V1478_011177</name>
</gene>
<keyword evidence="2" id="KW-1185">Reference proteome</keyword>
<evidence type="ECO:0000313" key="2">
    <source>
        <dbReference type="Proteomes" id="UP001607302"/>
    </source>
</evidence>
<accession>A0ABD2ADQ8</accession>
<comment type="caution">
    <text evidence="1">The sequence shown here is derived from an EMBL/GenBank/DDBJ whole genome shotgun (WGS) entry which is preliminary data.</text>
</comment>
<proteinExistence type="predicted"/>